<dbReference type="SUPFAM" id="SSF51445">
    <property type="entry name" value="(Trans)glycosidases"/>
    <property type="match status" value="1"/>
</dbReference>
<feature type="compositionally biased region" description="Basic residues" evidence="5">
    <location>
        <begin position="626"/>
        <end position="638"/>
    </location>
</feature>
<keyword evidence="2 4" id="KW-0119">Carbohydrate metabolism</keyword>
<dbReference type="Pfam" id="PF01373">
    <property type="entry name" value="Glyco_hydro_14"/>
    <property type="match status" value="1"/>
</dbReference>
<dbReference type="InterPro" id="IPR017853">
    <property type="entry name" value="GH"/>
</dbReference>
<dbReference type="PANTHER" id="PTHR31352:SF3">
    <property type="entry name" value="INACTIVE BETA-AMYLASE 9"/>
    <property type="match status" value="1"/>
</dbReference>
<evidence type="ECO:0000256" key="5">
    <source>
        <dbReference type="SAM" id="MobiDB-lite"/>
    </source>
</evidence>
<evidence type="ECO:0000313" key="7">
    <source>
        <dbReference type="Proteomes" id="UP001318860"/>
    </source>
</evidence>
<comment type="similarity">
    <text evidence="1 4">Belongs to the glycosyl hydrolase 14 family.</text>
</comment>
<dbReference type="Gene3D" id="3.20.20.80">
    <property type="entry name" value="Glycosidases"/>
    <property type="match status" value="1"/>
</dbReference>
<dbReference type="EMBL" id="JABTTQ020001576">
    <property type="protein sequence ID" value="KAK6130474.1"/>
    <property type="molecule type" value="Genomic_DNA"/>
</dbReference>
<keyword evidence="4" id="KW-0326">Glycosidase</keyword>
<keyword evidence="7" id="KW-1185">Reference proteome</keyword>
<evidence type="ECO:0000313" key="6">
    <source>
        <dbReference type="EMBL" id="KAK6130474.1"/>
    </source>
</evidence>
<dbReference type="PANTHER" id="PTHR31352">
    <property type="entry name" value="BETA-AMYLASE 1, CHLOROPLASTIC"/>
    <property type="match status" value="1"/>
</dbReference>
<protein>
    <recommendedName>
        <fullName evidence="4">Beta-amylase</fullName>
        <ecNumber evidence="4">3.2.1.2</ecNumber>
    </recommendedName>
</protein>
<keyword evidence="4" id="KW-0378">Hydrolase</keyword>
<evidence type="ECO:0000256" key="4">
    <source>
        <dbReference type="RuleBase" id="RU000509"/>
    </source>
</evidence>
<comment type="caution">
    <text evidence="6">The sequence shown here is derived from an EMBL/GenBank/DDBJ whole genome shotgun (WGS) entry which is preliminary data.</text>
</comment>
<feature type="compositionally biased region" description="Polar residues" evidence="5">
    <location>
        <begin position="612"/>
        <end position="622"/>
    </location>
</feature>
<dbReference type="InterPro" id="IPR001554">
    <property type="entry name" value="Glyco_hydro_14"/>
</dbReference>
<dbReference type="EC" id="3.2.1.2" evidence="4"/>
<name>A0ABR0V8A8_REHGL</name>
<dbReference type="Proteomes" id="UP001318860">
    <property type="component" value="Unassembled WGS sequence"/>
</dbReference>
<feature type="region of interest" description="Disordered" evidence="5">
    <location>
        <begin position="610"/>
        <end position="638"/>
    </location>
</feature>
<organism evidence="6 7">
    <name type="scientific">Rehmannia glutinosa</name>
    <name type="common">Chinese foxglove</name>
    <dbReference type="NCBI Taxonomy" id="99300"/>
    <lineage>
        <taxon>Eukaryota</taxon>
        <taxon>Viridiplantae</taxon>
        <taxon>Streptophyta</taxon>
        <taxon>Embryophyta</taxon>
        <taxon>Tracheophyta</taxon>
        <taxon>Spermatophyta</taxon>
        <taxon>Magnoliopsida</taxon>
        <taxon>eudicotyledons</taxon>
        <taxon>Gunneridae</taxon>
        <taxon>Pentapetalae</taxon>
        <taxon>asterids</taxon>
        <taxon>lamiids</taxon>
        <taxon>Lamiales</taxon>
        <taxon>Orobanchaceae</taxon>
        <taxon>Rehmannieae</taxon>
        <taxon>Rehmannia</taxon>
    </lineage>
</organism>
<dbReference type="PRINTS" id="PR00750">
    <property type="entry name" value="BETAAMYLASE"/>
</dbReference>
<proteinExistence type="inferred from homology"/>
<gene>
    <name evidence="6" type="ORF">DH2020_035788</name>
</gene>
<accession>A0ABR0V8A8</accession>
<feature type="region of interest" description="Disordered" evidence="5">
    <location>
        <begin position="1"/>
        <end position="33"/>
    </location>
</feature>
<evidence type="ECO:0000256" key="2">
    <source>
        <dbReference type="ARBA" id="ARBA00023277"/>
    </source>
</evidence>
<evidence type="ECO:0000256" key="3">
    <source>
        <dbReference type="ARBA" id="ARBA00023326"/>
    </source>
</evidence>
<feature type="compositionally biased region" description="Low complexity" evidence="5">
    <location>
        <begin position="1"/>
        <end position="13"/>
    </location>
</feature>
<keyword evidence="3 4" id="KW-0624">Polysaccharide degradation</keyword>
<evidence type="ECO:0000256" key="1">
    <source>
        <dbReference type="ARBA" id="ARBA00005652"/>
    </source>
</evidence>
<sequence length="676" mass="74337">MGRRSFPGPSYGSPEPPPPPHVGPGHHGLFGPILGQPDQPGPFGYPVEHVGHVGPGSHGLLGSHMGQPGPPGYPGEPAFLIWVYIIMEISVIGSSQRINDIGFCSFSRNLNAKIFNPKNNYSKGCIFGQSQNFVRPSRSEIGFSLRASASAQTQAAVSEKTSKITRTKPNDGVKLYVGLPLDTVSNSNTINHARAIAAGLKALKLLGVDGVELPVWWGIAENQAMGKYDWTSYLAIVEMVQKLGLKIHVSLCFHGSQEPKISLPQWVSRIGESEPSIYFTDRSGQQYKDCLSLAVDDLPVLDGKSPLEVYNEFFENFKSSFSPFFGSTITGLTIGLGPDGELRYPSHHHTLKSNTLPGPGEFQCYDKNMLGNLKHHAETLGNPLWGLGGPHDAPTYDQSPISGGFFSENGGSWEAPYGDFFLSWYSSQLICHGDRVLSRAASSFKDVPITLSAKIPLMHSWCKARSHPSELTAGFYNTVNRDGYEAVLEMFSRNSCKVILPGLDLSDQDQPTESRSSPETLLAQITSSCRKHGVEVSGQNSVVSGGAGGFEQIKRNLLGENEMVELFTYQRMGAYFFSPEHFPSFTQFVRGLNQPMLSLVDLPVEDQETEESISGKNLQMQTADGRRRKSQKRSIHSRQAKPRLIASLFKANQENLGICLFIFIFRTRNAYPEIFR</sequence>
<reference evidence="6 7" key="1">
    <citation type="journal article" date="2021" name="Comput. Struct. Biotechnol. J.">
        <title>De novo genome assembly of the potent medicinal plant Rehmannia glutinosa using nanopore technology.</title>
        <authorList>
            <person name="Ma L."/>
            <person name="Dong C."/>
            <person name="Song C."/>
            <person name="Wang X."/>
            <person name="Zheng X."/>
            <person name="Niu Y."/>
            <person name="Chen S."/>
            <person name="Feng W."/>
        </authorList>
    </citation>
    <scope>NUCLEOTIDE SEQUENCE [LARGE SCALE GENOMIC DNA]</scope>
    <source>
        <strain evidence="6">DH-2019</strain>
    </source>
</reference>
<comment type="catalytic activity">
    <reaction evidence="4">
        <text>Hydrolysis of (1-&gt;4)-alpha-D-glucosidic linkages in polysaccharides so as to remove successive maltose units from the non-reducing ends of the chains.</text>
        <dbReference type="EC" id="3.2.1.2"/>
    </reaction>
</comment>